<feature type="compositionally biased region" description="Basic and acidic residues" evidence="12">
    <location>
        <begin position="67"/>
        <end position="81"/>
    </location>
</feature>
<dbReference type="GO" id="GO:0009507">
    <property type="term" value="C:chloroplast"/>
    <property type="evidence" value="ECO:0007669"/>
    <property type="project" value="UniProtKB-SubCell"/>
</dbReference>
<keyword evidence="4" id="KW-0150">Chloroplast</keyword>
<dbReference type="Gene3D" id="1.20.910.10">
    <property type="entry name" value="Heme oxygenase-like"/>
    <property type="match status" value="1"/>
</dbReference>
<evidence type="ECO:0000256" key="5">
    <source>
        <dbReference type="ARBA" id="ARBA00022531"/>
    </source>
</evidence>
<keyword evidence="11" id="KW-0408">Iron</keyword>
<protein>
    <recommendedName>
        <fullName evidence="3">heme oxygenase (biliverdin-producing)</fullName>
        <ecNumber evidence="3">1.14.14.18</ecNumber>
    </recommendedName>
</protein>
<dbReference type="CDD" id="cd19165">
    <property type="entry name" value="HemeO"/>
    <property type="match status" value="1"/>
</dbReference>
<evidence type="ECO:0000256" key="11">
    <source>
        <dbReference type="ARBA" id="ARBA00023004"/>
    </source>
</evidence>
<name>A0AAD3E170_9CHLO</name>
<evidence type="ECO:0000256" key="8">
    <source>
        <dbReference type="ARBA" id="ARBA00022723"/>
    </source>
</evidence>
<organism evidence="13 14">
    <name type="scientific">Astrephomene gubernaculifera</name>
    <dbReference type="NCBI Taxonomy" id="47775"/>
    <lineage>
        <taxon>Eukaryota</taxon>
        <taxon>Viridiplantae</taxon>
        <taxon>Chlorophyta</taxon>
        <taxon>core chlorophytes</taxon>
        <taxon>Chlorophyceae</taxon>
        <taxon>CS clade</taxon>
        <taxon>Chlamydomonadales</taxon>
        <taxon>Astrephomenaceae</taxon>
        <taxon>Astrephomene</taxon>
    </lineage>
</organism>
<evidence type="ECO:0000256" key="10">
    <source>
        <dbReference type="ARBA" id="ARBA00023002"/>
    </source>
</evidence>
<sequence>MLLSRRIPHSSSGSRVAPRARAPRRIVRVVCHGHGHGHGHGQSGTTVVTEKDRGFIAEMRKVAMKLHTKEQAPKEGGKETPKNQGPWVPTRKGYLRFLAESKAVYDAFERLVHENDAYAVLRNTGLERGQSLAEDLAWFHRTYQLSAPELKEDGPGLSYCRLLERLAKEDPPAFICHYYNFYFAHTAGGRMIGKQVAGMVLDGATLEFYKWPGMDVNAALEAVRRSINILAEGWSEEQRERCLVETEATFEWSGGLLKCITAAE</sequence>
<evidence type="ECO:0000256" key="12">
    <source>
        <dbReference type="SAM" id="MobiDB-lite"/>
    </source>
</evidence>
<dbReference type="InterPro" id="IPR002051">
    <property type="entry name" value="Haem_Oase"/>
</dbReference>
<keyword evidence="6" id="KW-0349">Heme</keyword>
<evidence type="ECO:0000256" key="4">
    <source>
        <dbReference type="ARBA" id="ARBA00022528"/>
    </source>
</evidence>
<accession>A0AAD3E170</accession>
<dbReference type="InterPro" id="IPR016084">
    <property type="entry name" value="Haem_Oase-like_multi-hlx"/>
</dbReference>
<dbReference type="EC" id="1.14.14.18" evidence="3"/>
<dbReference type="PANTHER" id="PTHR35703">
    <property type="entry name" value="HEME OXYGENASE 1, CHLOROPLASTIC-RELATED"/>
    <property type="match status" value="1"/>
</dbReference>
<evidence type="ECO:0000256" key="2">
    <source>
        <dbReference type="ARBA" id="ARBA00006134"/>
    </source>
</evidence>
<comment type="subcellular location">
    <subcellularLocation>
        <location evidence="1">Plastid</location>
        <location evidence="1">Chloroplast</location>
    </subcellularLocation>
</comment>
<evidence type="ECO:0000256" key="1">
    <source>
        <dbReference type="ARBA" id="ARBA00004229"/>
    </source>
</evidence>
<evidence type="ECO:0000313" key="13">
    <source>
        <dbReference type="EMBL" id="GFR51806.1"/>
    </source>
</evidence>
<feature type="region of interest" description="Disordered" evidence="12">
    <location>
        <begin position="67"/>
        <end position="86"/>
    </location>
</feature>
<comment type="similarity">
    <text evidence="2">Belongs to the heme oxygenase family.</text>
</comment>
<dbReference type="Proteomes" id="UP001054857">
    <property type="component" value="Unassembled WGS sequence"/>
</dbReference>
<comment type="caution">
    <text evidence="13">The sequence shown here is derived from an EMBL/GenBank/DDBJ whole genome shotgun (WGS) entry which is preliminary data.</text>
</comment>
<dbReference type="AlphaFoldDB" id="A0AAD3E170"/>
<proteinExistence type="inferred from homology"/>
<dbReference type="GO" id="GO:0015979">
    <property type="term" value="P:photosynthesis"/>
    <property type="evidence" value="ECO:0007669"/>
    <property type="project" value="UniProtKB-KW"/>
</dbReference>
<dbReference type="GO" id="GO:0006788">
    <property type="term" value="P:heme oxidation"/>
    <property type="evidence" value="ECO:0007669"/>
    <property type="project" value="InterPro"/>
</dbReference>
<keyword evidence="10" id="KW-0560">Oxidoreductase</keyword>
<keyword evidence="14" id="KW-1185">Reference proteome</keyword>
<evidence type="ECO:0000256" key="7">
    <source>
        <dbReference type="ARBA" id="ARBA00022640"/>
    </source>
</evidence>
<keyword evidence="9" id="KW-0809">Transit peptide</keyword>
<dbReference type="InterPro" id="IPR016053">
    <property type="entry name" value="Haem_Oase-like"/>
</dbReference>
<dbReference type="InterPro" id="IPR016951">
    <property type="entry name" value="Haem_Oase_decyc_pln"/>
</dbReference>
<gene>
    <name evidence="13" type="ORF">Agub_g14265</name>
</gene>
<keyword evidence="7" id="KW-0934">Plastid</keyword>
<dbReference type="GO" id="GO:0046872">
    <property type="term" value="F:metal ion binding"/>
    <property type="evidence" value="ECO:0007669"/>
    <property type="project" value="UniProtKB-KW"/>
</dbReference>
<evidence type="ECO:0000256" key="9">
    <source>
        <dbReference type="ARBA" id="ARBA00022946"/>
    </source>
</evidence>
<dbReference type="PANTHER" id="PTHR35703:SF2">
    <property type="entry name" value="HEME OXYGENASE 1, CHLOROPLASTIC-RELATED"/>
    <property type="match status" value="1"/>
</dbReference>
<keyword evidence="8" id="KW-0479">Metal-binding</keyword>
<evidence type="ECO:0000313" key="14">
    <source>
        <dbReference type="Proteomes" id="UP001054857"/>
    </source>
</evidence>
<evidence type="ECO:0000256" key="6">
    <source>
        <dbReference type="ARBA" id="ARBA00022617"/>
    </source>
</evidence>
<evidence type="ECO:0000256" key="3">
    <source>
        <dbReference type="ARBA" id="ARBA00012360"/>
    </source>
</evidence>
<dbReference type="SUPFAM" id="SSF48613">
    <property type="entry name" value="Heme oxygenase-like"/>
    <property type="match status" value="1"/>
</dbReference>
<dbReference type="EMBL" id="BMAR01000054">
    <property type="protein sequence ID" value="GFR51806.1"/>
    <property type="molecule type" value="Genomic_DNA"/>
</dbReference>
<keyword evidence="5" id="KW-0602">Photosynthesis</keyword>
<dbReference type="Pfam" id="PF01126">
    <property type="entry name" value="Heme_oxygenase"/>
    <property type="match status" value="1"/>
</dbReference>
<dbReference type="GO" id="GO:0004392">
    <property type="term" value="F:heme oxygenase (decyclizing) activity"/>
    <property type="evidence" value="ECO:0007669"/>
    <property type="project" value="UniProtKB-EC"/>
</dbReference>
<feature type="region of interest" description="Disordered" evidence="12">
    <location>
        <begin position="1"/>
        <end position="21"/>
    </location>
</feature>
<reference evidence="13 14" key="1">
    <citation type="journal article" date="2021" name="Sci. Rep.">
        <title>Genome sequencing of the multicellular alga Astrephomene provides insights into convergent evolution of germ-soma differentiation.</title>
        <authorList>
            <person name="Yamashita S."/>
            <person name="Yamamoto K."/>
            <person name="Matsuzaki R."/>
            <person name="Suzuki S."/>
            <person name="Yamaguchi H."/>
            <person name="Hirooka S."/>
            <person name="Minakuchi Y."/>
            <person name="Miyagishima S."/>
            <person name="Kawachi M."/>
            <person name="Toyoda A."/>
            <person name="Nozaki H."/>
        </authorList>
    </citation>
    <scope>NUCLEOTIDE SEQUENCE [LARGE SCALE GENOMIC DNA]</scope>
    <source>
        <strain evidence="13 14">NIES-4017</strain>
    </source>
</reference>